<sequence>MRRVLGAVICAAHVLTAEPLLAQEGNGGPHDFVVQRFKLGAKSGCWNYVGDATVFTGRLRAGAYVGIQMVTIGQDGFPEPFDQEERTPSLDVPEVDSSTPRNWLGKAWFGPLPATKDYSFMFIPRASFGTTALVTICGRSTVPRANP</sequence>
<feature type="chain" id="PRO_5001854078" evidence="1">
    <location>
        <begin position="23"/>
        <end position="147"/>
    </location>
</feature>
<accession>A0A090DWH2</accession>
<keyword evidence="1" id="KW-0732">Signal</keyword>
<evidence type="ECO:0000313" key="3">
    <source>
        <dbReference type="Proteomes" id="UP000045285"/>
    </source>
</evidence>
<reference evidence="3" key="1">
    <citation type="submission" date="2014-08" db="EMBL/GenBank/DDBJ databases">
        <authorList>
            <person name="Moulin L."/>
        </authorList>
    </citation>
    <scope>NUCLEOTIDE SEQUENCE [LARGE SCALE GENOMIC DNA]</scope>
</reference>
<evidence type="ECO:0000256" key="1">
    <source>
        <dbReference type="SAM" id="SignalP"/>
    </source>
</evidence>
<dbReference type="Proteomes" id="UP000045285">
    <property type="component" value="Unassembled WGS sequence"/>
</dbReference>
<name>A0A090DWH2_MESPL</name>
<protein>
    <submittedName>
        <fullName evidence="2">Uncharacterized protein</fullName>
    </submittedName>
</protein>
<dbReference type="EMBL" id="CCMZ01000029">
    <property type="protein sequence ID" value="CDX21341.1"/>
    <property type="molecule type" value="Genomic_DNA"/>
</dbReference>
<gene>
    <name evidence="2" type="ORF">MPL3356_350066</name>
</gene>
<keyword evidence="3" id="KW-1185">Reference proteome</keyword>
<proteinExistence type="predicted"/>
<dbReference type="AlphaFoldDB" id="A0A090DWH2"/>
<evidence type="ECO:0000313" key="2">
    <source>
        <dbReference type="EMBL" id="CDX21341.1"/>
    </source>
</evidence>
<feature type="signal peptide" evidence="1">
    <location>
        <begin position="1"/>
        <end position="22"/>
    </location>
</feature>
<organism evidence="2 3">
    <name type="scientific">Mesorhizobium plurifarium</name>
    <dbReference type="NCBI Taxonomy" id="69974"/>
    <lineage>
        <taxon>Bacteria</taxon>
        <taxon>Pseudomonadati</taxon>
        <taxon>Pseudomonadota</taxon>
        <taxon>Alphaproteobacteria</taxon>
        <taxon>Hyphomicrobiales</taxon>
        <taxon>Phyllobacteriaceae</taxon>
        <taxon>Mesorhizobium</taxon>
    </lineage>
</organism>